<keyword evidence="2" id="KW-0472">Membrane</keyword>
<dbReference type="Proteomes" id="UP000037982">
    <property type="component" value="Unassembled WGS sequence"/>
</dbReference>
<evidence type="ECO:0000313" key="4">
    <source>
        <dbReference type="EMBL" id="KPC65069.1"/>
    </source>
</evidence>
<dbReference type="AlphaFoldDB" id="A0A0N0H259"/>
<dbReference type="EMBL" id="LGKG01000057">
    <property type="protein sequence ID" value="KPC65069.1"/>
    <property type="molecule type" value="Genomic_DNA"/>
</dbReference>
<keyword evidence="3" id="KW-0732">Signal</keyword>
<evidence type="ECO:0000256" key="2">
    <source>
        <dbReference type="SAM" id="Phobius"/>
    </source>
</evidence>
<sequence>MRTHAVPRRRSVRRCAALTAAVAASLALGSGGVATASDDTKAVLVQPDPVPPGGEFSVLDGGNCTGGAGEATFDGTDIPRLKLSTLRGQVGGRATVPRSTKPGEYTVTVTCDGDKGGDRGGDFQLQGDHPPGHGEHGADGPARRTFTGSLRVSAEAEVGTETNSDVGPEGDMAKDLGVPKGGARTGLGGGSGVGTGVTVLGGALLAGAIGWGVAAYVRRPRGGRG</sequence>
<dbReference type="PROSITE" id="PS51318">
    <property type="entry name" value="TAT"/>
    <property type="match status" value="1"/>
</dbReference>
<protein>
    <recommendedName>
        <fullName evidence="6">Sortase</fullName>
    </recommendedName>
</protein>
<feature type="signal peptide" evidence="3">
    <location>
        <begin position="1"/>
        <end position="36"/>
    </location>
</feature>
<feature type="compositionally biased region" description="Basic and acidic residues" evidence="1">
    <location>
        <begin position="130"/>
        <end position="142"/>
    </location>
</feature>
<proteinExistence type="predicted"/>
<comment type="caution">
    <text evidence="4">The sequence shown here is derived from an EMBL/GenBank/DDBJ whole genome shotgun (WGS) entry which is preliminary data.</text>
</comment>
<dbReference type="PATRIC" id="fig|66876.3.peg.1848"/>
<feature type="region of interest" description="Disordered" evidence="1">
    <location>
        <begin position="113"/>
        <end position="144"/>
    </location>
</feature>
<name>A0A0N0H259_9ACTN</name>
<evidence type="ECO:0000256" key="3">
    <source>
        <dbReference type="SAM" id="SignalP"/>
    </source>
</evidence>
<keyword evidence="5" id="KW-1185">Reference proteome</keyword>
<evidence type="ECO:0000256" key="1">
    <source>
        <dbReference type="SAM" id="MobiDB-lite"/>
    </source>
</evidence>
<feature type="chain" id="PRO_5005850142" description="Sortase" evidence="3">
    <location>
        <begin position="37"/>
        <end position="225"/>
    </location>
</feature>
<keyword evidence="2" id="KW-1133">Transmembrane helix</keyword>
<evidence type="ECO:0000313" key="5">
    <source>
        <dbReference type="Proteomes" id="UP000037982"/>
    </source>
</evidence>
<reference evidence="5" key="1">
    <citation type="submission" date="2015-07" db="EMBL/GenBank/DDBJ databases">
        <authorList>
            <person name="Ju K.-S."/>
            <person name="Doroghazi J.R."/>
            <person name="Metcalf W.W."/>
        </authorList>
    </citation>
    <scope>NUCLEOTIDE SEQUENCE [LARGE SCALE GENOMIC DNA]</scope>
    <source>
        <strain evidence="5">NRRL ISP-5002</strain>
    </source>
</reference>
<feature type="transmembrane region" description="Helical" evidence="2">
    <location>
        <begin position="197"/>
        <end position="217"/>
    </location>
</feature>
<keyword evidence="2" id="KW-0812">Transmembrane</keyword>
<dbReference type="RefSeq" id="WP_053923079.1">
    <property type="nucleotide sequence ID" value="NZ_LGKG01000057.1"/>
</dbReference>
<evidence type="ECO:0008006" key="6">
    <source>
        <dbReference type="Google" id="ProtNLM"/>
    </source>
</evidence>
<accession>A0A0N0H259</accession>
<dbReference type="InterPro" id="IPR006311">
    <property type="entry name" value="TAT_signal"/>
</dbReference>
<gene>
    <name evidence="4" type="ORF">ADL29_08430</name>
</gene>
<organism evidence="4 5">
    <name type="scientific">Streptomyces chattanoogensis</name>
    <dbReference type="NCBI Taxonomy" id="66876"/>
    <lineage>
        <taxon>Bacteria</taxon>
        <taxon>Bacillati</taxon>
        <taxon>Actinomycetota</taxon>
        <taxon>Actinomycetes</taxon>
        <taxon>Kitasatosporales</taxon>
        <taxon>Streptomycetaceae</taxon>
        <taxon>Streptomyces</taxon>
    </lineage>
</organism>